<keyword evidence="3" id="KW-0472">Membrane</keyword>
<dbReference type="SMART" id="SM00283">
    <property type="entry name" value="MA"/>
    <property type="match status" value="1"/>
</dbReference>
<gene>
    <name evidence="5" type="ORF">EP073_05255</name>
</gene>
<dbReference type="SUPFAM" id="SSF58104">
    <property type="entry name" value="Methyl-accepting chemotaxis protein (MCP) signaling domain"/>
    <property type="match status" value="1"/>
</dbReference>
<dbReference type="Gene3D" id="1.10.287.950">
    <property type="entry name" value="Methyl-accepting chemotaxis protein"/>
    <property type="match status" value="1"/>
</dbReference>
<dbReference type="PROSITE" id="PS50111">
    <property type="entry name" value="CHEMOTAXIS_TRANSDUC_2"/>
    <property type="match status" value="1"/>
</dbReference>
<evidence type="ECO:0000256" key="3">
    <source>
        <dbReference type="SAM" id="Phobius"/>
    </source>
</evidence>
<organism evidence="5 6">
    <name type="scientific">Geovibrio thiophilus</name>
    <dbReference type="NCBI Taxonomy" id="139438"/>
    <lineage>
        <taxon>Bacteria</taxon>
        <taxon>Pseudomonadati</taxon>
        <taxon>Deferribacterota</taxon>
        <taxon>Deferribacteres</taxon>
        <taxon>Deferribacterales</taxon>
        <taxon>Geovibrionaceae</taxon>
        <taxon>Geovibrio</taxon>
    </lineage>
</organism>
<dbReference type="OrthoDB" id="8724845at2"/>
<accession>A0A410JXH3</accession>
<sequence length="617" mass="67297">MIKGLSLKQKITGLGIIAITGFILIFISTRVYISKSEFLFSEERTLLETNISALELRRHEKDFLARESMGNVDKFKTEIGKTRTLQDRLKDTSGDDSVRSFGQSLNAYEKSFDEIVALKQKIGLKEDEGLQGSLLSSSQEIENLPAVKASSETQNILLTLRQNEKNFLQRKELIYSEEFDLTYNRLLGAAEKNGINDEKFVRLAESYRNNFLELVQAETKLGLTPETGLMGVMRSSAHTLEDAMDESRKNIEEHIAGESKRNSLMNISLIILISLIVAAFTLTLIINVRKLIDSLRKTTDKLLHFAAISQNAGGTGTGCEITSIINVQNMLTKKTSETMKMVKLSAASVAAASSELSAAAEELSSTFESQNEQMNSAAGAMEEMSSSSQEVLENLRTALEKNNHAIESVEKGQGRLKELLVSNESIQKETIKLSDTITGLTESSREISNILNVINDIADQTNLLALNAAIEAARAGEAGRGFAVVADEVRKLAEKTQLAINQVDSIISRLAKETDEASNNMQIAAKSVEKGTHAAEEMGSVFEEVIDSVNDAGHANSLIGAAVNEQAMTIQSINHNIQVAAKGLEESALAIAEVANTVSDLQRQAADLDSQVEAFNV</sequence>
<keyword evidence="3" id="KW-1133">Transmembrane helix</keyword>
<dbReference type="CDD" id="cd11386">
    <property type="entry name" value="MCP_signal"/>
    <property type="match status" value="1"/>
</dbReference>
<proteinExistence type="predicted"/>
<evidence type="ECO:0000313" key="5">
    <source>
        <dbReference type="EMBL" id="QAR32829.1"/>
    </source>
</evidence>
<feature type="transmembrane region" description="Helical" evidence="3">
    <location>
        <begin position="12"/>
        <end position="33"/>
    </location>
</feature>
<dbReference type="Pfam" id="PF00015">
    <property type="entry name" value="MCPsignal"/>
    <property type="match status" value="1"/>
</dbReference>
<dbReference type="GO" id="GO:0016020">
    <property type="term" value="C:membrane"/>
    <property type="evidence" value="ECO:0007669"/>
    <property type="project" value="InterPro"/>
</dbReference>
<evidence type="ECO:0000256" key="1">
    <source>
        <dbReference type="ARBA" id="ARBA00023224"/>
    </source>
</evidence>
<keyword evidence="6" id="KW-1185">Reference proteome</keyword>
<feature type="domain" description="Methyl-accepting transducer" evidence="4">
    <location>
        <begin position="345"/>
        <end position="581"/>
    </location>
</feature>
<keyword evidence="3" id="KW-0812">Transmembrane</keyword>
<dbReference type="GO" id="GO:0007165">
    <property type="term" value="P:signal transduction"/>
    <property type="evidence" value="ECO:0007669"/>
    <property type="project" value="UniProtKB-KW"/>
</dbReference>
<dbReference type="KEGG" id="gtl:EP073_05255"/>
<dbReference type="PANTHER" id="PTHR32089:SF112">
    <property type="entry name" value="LYSOZYME-LIKE PROTEIN-RELATED"/>
    <property type="match status" value="1"/>
</dbReference>
<dbReference type="Proteomes" id="UP000287502">
    <property type="component" value="Chromosome"/>
</dbReference>
<dbReference type="AlphaFoldDB" id="A0A410JXH3"/>
<evidence type="ECO:0000256" key="2">
    <source>
        <dbReference type="PROSITE-ProRule" id="PRU00284"/>
    </source>
</evidence>
<name>A0A410JXH3_9BACT</name>
<dbReference type="EMBL" id="CP035108">
    <property type="protein sequence ID" value="QAR32829.1"/>
    <property type="molecule type" value="Genomic_DNA"/>
</dbReference>
<dbReference type="InterPro" id="IPR004089">
    <property type="entry name" value="MCPsignal_dom"/>
</dbReference>
<dbReference type="SMART" id="SM01358">
    <property type="entry name" value="HBM"/>
    <property type="match status" value="1"/>
</dbReference>
<evidence type="ECO:0000313" key="6">
    <source>
        <dbReference type="Proteomes" id="UP000287502"/>
    </source>
</evidence>
<reference evidence="5 6" key="1">
    <citation type="submission" date="2019-01" db="EMBL/GenBank/DDBJ databases">
        <title>Geovibrio thiophilus DSM 11263, complete genome.</title>
        <authorList>
            <person name="Spring S."/>
            <person name="Bunk B."/>
            <person name="Sproer C."/>
        </authorList>
    </citation>
    <scope>NUCLEOTIDE SEQUENCE [LARGE SCALE GENOMIC DNA]</scope>
    <source>
        <strain evidence="5 6">DSM 11263</strain>
    </source>
</reference>
<evidence type="ECO:0000259" key="4">
    <source>
        <dbReference type="PROSITE" id="PS50111"/>
    </source>
</evidence>
<keyword evidence="1 2" id="KW-0807">Transducer</keyword>
<dbReference type="InterPro" id="IPR032255">
    <property type="entry name" value="HBM"/>
</dbReference>
<dbReference type="RefSeq" id="WP_128466115.1">
    <property type="nucleotide sequence ID" value="NZ_CP035108.1"/>
</dbReference>
<dbReference type="PANTHER" id="PTHR32089">
    <property type="entry name" value="METHYL-ACCEPTING CHEMOTAXIS PROTEIN MCPB"/>
    <property type="match status" value="1"/>
</dbReference>
<protein>
    <submittedName>
        <fullName evidence="5">Methyl-accepting chemotaxis protein</fullName>
    </submittedName>
</protein>
<feature type="transmembrane region" description="Helical" evidence="3">
    <location>
        <begin position="267"/>
        <end position="288"/>
    </location>
</feature>